<accession>A0A5B9QYM1</accession>
<keyword evidence="8 12" id="KW-0067">ATP-binding</keyword>
<evidence type="ECO:0000256" key="4">
    <source>
        <dbReference type="ARBA" id="ARBA00022679"/>
    </source>
</evidence>
<dbReference type="HAMAP" id="MF_01987">
    <property type="entry name" value="Ribokinase"/>
    <property type="match status" value="1"/>
</dbReference>
<dbReference type="GO" id="GO:0005829">
    <property type="term" value="C:cytosol"/>
    <property type="evidence" value="ECO:0007669"/>
    <property type="project" value="TreeGrafter"/>
</dbReference>
<dbReference type="OrthoDB" id="9775849at2"/>
<feature type="binding site" evidence="12">
    <location>
        <position position="292"/>
    </location>
    <ligand>
        <name>K(+)</name>
        <dbReference type="ChEBI" id="CHEBI:29103"/>
    </ligand>
</feature>
<keyword evidence="9 12" id="KW-0460">Magnesium</keyword>
<keyword evidence="11 12" id="KW-0119">Carbohydrate metabolism</keyword>
<feature type="binding site" evidence="12">
    <location>
        <begin position="230"/>
        <end position="235"/>
    </location>
    <ligand>
        <name>ATP</name>
        <dbReference type="ChEBI" id="CHEBI:30616"/>
    </ligand>
</feature>
<dbReference type="RefSeq" id="WP_068142335.1">
    <property type="nucleotide sequence ID" value="NZ_CP042914.1"/>
</dbReference>
<evidence type="ECO:0000256" key="11">
    <source>
        <dbReference type="ARBA" id="ARBA00023277"/>
    </source>
</evidence>
<comment type="caution">
    <text evidence="12">Lacks conserved residue(s) required for the propagation of feature annotation.</text>
</comment>
<feature type="binding site" evidence="12">
    <location>
        <position position="286"/>
    </location>
    <ligand>
        <name>ATP</name>
        <dbReference type="ChEBI" id="CHEBI:30616"/>
    </ligand>
</feature>
<feature type="binding site" evidence="12">
    <location>
        <position position="150"/>
    </location>
    <ligand>
        <name>substrate</name>
    </ligand>
</feature>
<organism evidence="14 15">
    <name type="scientific">Roseimaritima ulvae</name>
    <dbReference type="NCBI Taxonomy" id="980254"/>
    <lineage>
        <taxon>Bacteria</taxon>
        <taxon>Pseudomonadati</taxon>
        <taxon>Planctomycetota</taxon>
        <taxon>Planctomycetia</taxon>
        <taxon>Pirellulales</taxon>
        <taxon>Pirellulaceae</taxon>
        <taxon>Roseimaritima</taxon>
    </lineage>
</organism>
<keyword evidence="15" id="KW-1185">Reference proteome</keyword>
<dbReference type="EC" id="2.7.1.15" evidence="2 12"/>
<evidence type="ECO:0000256" key="8">
    <source>
        <dbReference type="ARBA" id="ARBA00022840"/>
    </source>
</evidence>
<dbReference type="Pfam" id="PF00294">
    <property type="entry name" value="PfkB"/>
    <property type="match status" value="1"/>
</dbReference>
<reference evidence="14 15" key="1">
    <citation type="submission" date="2019-08" db="EMBL/GenBank/DDBJ databases">
        <title>Deep-cultivation of Planctomycetes and their phenomic and genomic characterization uncovers novel biology.</title>
        <authorList>
            <person name="Wiegand S."/>
            <person name="Jogler M."/>
            <person name="Boedeker C."/>
            <person name="Pinto D."/>
            <person name="Vollmers J."/>
            <person name="Rivas-Marin E."/>
            <person name="Kohn T."/>
            <person name="Peeters S.H."/>
            <person name="Heuer A."/>
            <person name="Rast P."/>
            <person name="Oberbeckmann S."/>
            <person name="Bunk B."/>
            <person name="Jeske O."/>
            <person name="Meyerdierks A."/>
            <person name="Storesund J.E."/>
            <person name="Kallscheuer N."/>
            <person name="Luecker S."/>
            <person name="Lage O.M."/>
            <person name="Pohl T."/>
            <person name="Merkel B.J."/>
            <person name="Hornburger P."/>
            <person name="Mueller R.-W."/>
            <person name="Bruemmer F."/>
            <person name="Labrenz M."/>
            <person name="Spormann A.M."/>
            <person name="Op den Camp H."/>
            <person name="Overmann J."/>
            <person name="Amann R."/>
            <person name="Jetten M.S.M."/>
            <person name="Mascher T."/>
            <person name="Medema M.H."/>
            <person name="Devos D.P."/>
            <person name="Kaster A.-K."/>
            <person name="Ovreas L."/>
            <person name="Rohde M."/>
            <person name="Galperin M.Y."/>
            <person name="Jogler C."/>
        </authorList>
    </citation>
    <scope>NUCLEOTIDE SEQUENCE [LARGE SCALE GENOMIC DNA]</scope>
    <source>
        <strain evidence="14 15">UC8</strain>
    </source>
</reference>
<protein>
    <recommendedName>
        <fullName evidence="3 12">Ribokinase</fullName>
        <shortName evidence="12">RK</shortName>
        <ecNumber evidence="2 12">2.7.1.15</ecNumber>
    </recommendedName>
</protein>
<evidence type="ECO:0000256" key="7">
    <source>
        <dbReference type="ARBA" id="ARBA00022777"/>
    </source>
</evidence>
<feature type="binding site" evidence="12">
    <location>
        <position position="262"/>
    </location>
    <ligand>
        <name>substrate</name>
    </ligand>
</feature>
<evidence type="ECO:0000313" key="15">
    <source>
        <dbReference type="Proteomes" id="UP000325286"/>
    </source>
</evidence>
<evidence type="ECO:0000256" key="9">
    <source>
        <dbReference type="ARBA" id="ARBA00022842"/>
    </source>
</evidence>
<comment type="subcellular location">
    <subcellularLocation>
        <location evidence="12">Cytoplasm</location>
    </subcellularLocation>
</comment>
<dbReference type="InterPro" id="IPR011611">
    <property type="entry name" value="PfkB_dom"/>
</dbReference>
<evidence type="ECO:0000259" key="13">
    <source>
        <dbReference type="Pfam" id="PF00294"/>
    </source>
</evidence>
<comment type="subunit">
    <text evidence="12">Homodimer.</text>
</comment>
<dbReference type="AlphaFoldDB" id="A0A5B9QYM1"/>
<keyword evidence="12" id="KW-0963">Cytoplasm</keyword>
<evidence type="ECO:0000256" key="3">
    <source>
        <dbReference type="ARBA" id="ARBA00016943"/>
    </source>
</evidence>
<dbReference type="GO" id="GO:0005524">
    <property type="term" value="F:ATP binding"/>
    <property type="evidence" value="ECO:0007669"/>
    <property type="project" value="UniProtKB-UniRule"/>
</dbReference>
<proteinExistence type="inferred from homology"/>
<dbReference type="EMBL" id="CP042914">
    <property type="protein sequence ID" value="QEG39091.1"/>
    <property type="molecule type" value="Genomic_DNA"/>
</dbReference>
<feature type="binding site" evidence="12">
    <location>
        <begin position="21"/>
        <end position="23"/>
    </location>
    <ligand>
        <name>substrate</name>
    </ligand>
</feature>
<evidence type="ECO:0000256" key="2">
    <source>
        <dbReference type="ARBA" id="ARBA00012035"/>
    </source>
</evidence>
<dbReference type="InterPro" id="IPR002173">
    <property type="entry name" value="Carboh/pur_kinase_PfkB_CS"/>
</dbReference>
<dbReference type="PRINTS" id="PR00990">
    <property type="entry name" value="RIBOKINASE"/>
</dbReference>
<dbReference type="GO" id="GO:0004747">
    <property type="term" value="F:ribokinase activity"/>
    <property type="evidence" value="ECO:0007669"/>
    <property type="project" value="UniProtKB-UniRule"/>
</dbReference>
<feature type="binding site" evidence="12">
    <location>
        <position position="301"/>
    </location>
    <ligand>
        <name>K(+)</name>
        <dbReference type="ChEBI" id="CHEBI:29103"/>
    </ligand>
</feature>
<dbReference type="PIRSF" id="PIRSF000535">
    <property type="entry name" value="1PFK/6PFK/LacC"/>
    <property type="match status" value="1"/>
</dbReference>
<feature type="binding site" evidence="12">
    <location>
        <position position="256"/>
    </location>
    <ligand>
        <name>K(+)</name>
        <dbReference type="ChEBI" id="CHEBI:29103"/>
    </ligand>
</feature>
<keyword evidence="6 12" id="KW-0547">Nucleotide-binding</keyword>
<feature type="binding site" evidence="12">
    <location>
        <position position="258"/>
    </location>
    <ligand>
        <name>K(+)</name>
        <dbReference type="ChEBI" id="CHEBI:29103"/>
    </ligand>
</feature>
<feature type="binding site" evidence="12">
    <location>
        <begin position="49"/>
        <end position="53"/>
    </location>
    <ligand>
        <name>substrate</name>
    </ligand>
</feature>
<dbReference type="Gene3D" id="3.40.1190.20">
    <property type="match status" value="1"/>
</dbReference>
<comment type="similarity">
    <text evidence="1">Belongs to the carbohydrate kinase pfkB family.</text>
</comment>
<dbReference type="CDD" id="cd01174">
    <property type="entry name" value="ribokinase"/>
    <property type="match status" value="1"/>
</dbReference>
<dbReference type="GO" id="GO:0046872">
    <property type="term" value="F:metal ion binding"/>
    <property type="evidence" value="ECO:0007669"/>
    <property type="project" value="UniProtKB-KW"/>
</dbReference>
<dbReference type="UniPathway" id="UPA00916">
    <property type="reaction ID" value="UER00889"/>
</dbReference>
<comment type="similarity">
    <text evidence="12">Belongs to the carbohydrate kinase PfkB family. Ribokinase subfamily.</text>
</comment>
<evidence type="ECO:0000256" key="6">
    <source>
        <dbReference type="ARBA" id="ARBA00022741"/>
    </source>
</evidence>
<dbReference type="InterPro" id="IPR011877">
    <property type="entry name" value="Ribokinase"/>
</dbReference>
<dbReference type="InterPro" id="IPR029056">
    <property type="entry name" value="Ribokinase-like"/>
</dbReference>
<feature type="binding site" evidence="12">
    <location>
        <begin position="261"/>
        <end position="262"/>
    </location>
    <ligand>
        <name>ATP</name>
        <dbReference type="ChEBI" id="CHEBI:30616"/>
    </ligand>
</feature>
<dbReference type="GO" id="GO:0019303">
    <property type="term" value="P:D-ribose catabolic process"/>
    <property type="evidence" value="ECO:0007669"/>
    <property type="project" value="UniProtKB-UniRule"/>
</dbReference>
<feature type="domain" description="Carbohydrate kinase PfkB" evidence="13">
    <location>
        <begin position="13"/>
        <end position="302"/>
    </location>
</feature>
<dbReference type="InterPro" id="IPR002139">
    <property type="entry name" value="Ribo/fructo_kinase"/>
</dbReference>
<comment type="function">
    <text evidence="12">Catalyzes the phosphorylation of ribose at O-5 in a reaction requiring ATP and magnesium. The resulting D-ribose-5-phosphate can then be used either for sythesis of nucleotides, histidine, and tryptophan, or as a component of the pentose phosphate pathway.</text>
</comment>
<keyword evidence="4 12" id="KW-0808">Transferase</keyword>
<dbReference type="Proteomes" id="UP000325286">
    <property type="component" value="Chromosome"/>
</dbReference>
<comment type="activity regulation">
    <text evidence="12">Activated by a monovalent cation that binds near, but not in, the active site. The most likely occupant of the site in vivo is potassium. Ion binding induces a conformational change that may alter substrate affinity.</text>
</comment>
<dbReference type="PANTHER" id="PTHR10584">
    <property type="entry name" value="SUGAR KINASE"/>
    <property type="match status" value="1"/>
</dbReference>
<feature type="binding site" evidence="12">
    <location>
        <position position="297"/>
    </location>
    <ligand>
        <name>K(+)</name>
        <dbReference type="ChEBI" id="CHEBI:29103"/>
    </ligand>
</feature>
<feature type="active site" description="Proton acceptor" evidence="12">
    <location>
        <position position="262"/>
    </location>
</feature>
<feature type="binding site" evidence="12">
    <location>
        <position position="194"/>
    </location>
    <ligand>
        <name>ATP</name>
        <dbReference type="ChEBI" id="CHEBI:30616"/>
    </ligand>
</feature>
<dbReference type="NCBIfam" id="TIGR02152">
    <property type="entry name" value="D_ribokin_bact"/>
    <property type="match status" value="1"/>
</dbReference>
<dbReference type="SUPFAM" id="SSF53613">
    <property type="entry name" value="Ribokinase-like"/>
    <property type="match status" value="1"/>
</dbReference>
<dbReference type="KEGG" id="rul:UC8_10520"/>
<name>A0A5B9QYM1_9BACT</name>
<feature type="binding site" evidence="12">
    <location>
        <position position="295"/>
    </location>
    <ligand>
        <name>K(+)</name>
        <dbReference type="ChEBI" id="CHEBI:29103"/>
    </ligand>
</feature>
<dbReference type="InterPro" id="IPR017583">
    <property type="entry name" value="Tagatose/fructose_Pkinase"/>
</dbReference>
<evidence type="ECO:0000256" key="1">
    <source>
        <dbReference type="ARBA" id="ARBA00005380"/>
    </source>
</evidence>
<comment type="cofactor">
    <cofactor evidence="12">
        <name>Mg(2+)</name>
        <dbReference type="ChEBI" id="CHEBI:18420"/>
    </cofactor>
    <text evidence="12">Requires a divalent cation, most likely magnesium in vivo, as an electrophilic catalyst to aid phosphoryl group transfer. It is the chelate of the metal and the nucleotide that is the actual substrate.</text>
</comment>
<comment type="pathway">
    <text evidence="12">Carbohydrate metabolism; D-ribose degradation; D-ribose 5-phosphate from beta-D-ribopyranose: step 2/2.</text>
</comment>
<sequence precursor="true">MNQTSATSHPAPKIVVLGSINMDLVVRCARLPLPGQTVLADSSAEFCGGKGANQAVAAAVAGADVTMIGAVGDDAFADRLLNNLRQHGIHDACVARRVDQASGLAVISVDQQGQNSIVVVSGANGSVSPADVRAAEAIIEGCDLLLVQLEIPLDTVLAGIKLAQQAGVKVVLDPAPAPSDVPPELLKVDVLCPNESEAAELTGRPVESLDDARRAAETLHHRGADHVALTLGERGTLLYSQGTSEIIPAYPIDAVDTTAAGDAFAGAFATRWSQTGDLQEAVRYANAAGALAASQHGAQASMANHQSIENLIRSQV</sequence>
<gene>
    <name evidence="14" type="primary">rbsK_1</name>
    <name evidence="12" type="synonym">rbsK</name>
    <name evidence="14" type="ORF">UC8_10520</name>
</gene>
<evidence type="ECO:0000256" key="12">
    <source>
        <dbReference type="HAMAP-Rule" id="MF_01987"/>
    </source>
</evidence>
<evidence type="ECO:0000256" key="10">
    <source>
        <dbReference type="ARBA" id="ARBA00022958"/>
    </source>
</evidence>
<dbReference type="PANTHER" id="PTHR10584:SF166">
    <property type="entry name" value="RIBOKINASE"/>
    <property type="match status" value="1"/>
</dbReference>
<keyword evidence="5 12" id="KW-0479">Metal-binding</keyword>
<keyword evidence="10 12" id="KW-0630">Potassium</keyword>
<comment type="catalytic activity">
    <reaction evidence="12">
        <text>D-ribose + ATP = D-ribose 5-phosphate + ADP + H(+)</text>
        <dbReference type="Rhea" id="RHEA:13697"/>
        <dbReference type="ChEBI" id="CHEBI:15378"/>
        <dbReference type="ChEBI" id="CHEBI:30616"/>
        <dbReference type="ChEBI" id="CHEBI:47013"/>
        <dbReference type="ChEBI" id="CHEBI:78346"/>
        <dbReference type="ChEBI" id="CHEBI:456216"/>
        <dbReference type="EC" id="2.7.1.15"/>
    </reaction>
</comment>
<dbReference type="PROSITE" id="PS00584">
    <property type="entry name" value="PFKB_KINASES_2"/>
    <property type="match status" value="1"/>
</dbReference>
<keyword evidence="7 12" id="KW-0418">Kinase</keyword>
<evidence type="ECO:0000256" key="5">
    <source>
        <dbReference type="ARBA" id="ARBA00022723"/>
    </source>
</evidence>
<evidence type="ECO:0000313" key="14">
    <source>
        <dbReference type="EMBL" id="QEG39091.1"/>
    </source>
</evidence>